<dbReference type="Pfam" id="PF00072">
    <property type="entry name" value="Response_reg"/>
    <property type="match status" value="1"/>
</dbReference>
<name>A0ABP8UIB7_9ACTN</name>
<dbReference type="InterPro" id="IPR011006">
    <property type="entry name" value="CheY-like_superfamily"/>
</dbReference>
<dbReference type="SUPFAM" id="SSF46894">
    <property type="entry name" value="C-terminal effector domain of the bipartite response regulators"/>
    <property type="match status" value="1"/>
</dbReference>
<keyword evidence="1 3" id="KW-0238">DNA-binding</keyword>
<dbReference type="SMART" id="SM00448">
    <property type="entry name" value="REC"/>
    <property type="match status" value="1"/>
</dbReference>
<feature type="DNA-binding region" description="OmpR/PhoB-type" evidence="3">
    <location>
        <begin position="116"/>
        <end position="213"/>
    </location>
</feature>
<dbReference type="InterPro" id="IPR016032">
    <property type="entry name" value="Sig_transdc_resp-reg_C-effctor"/>
</dbReference>
<dbReference type="SMART" id="SM00862">
    <property type="entry name" value="Trans_reg_C"/>
    <property type="match status" value="1"/>
</dbReference>
<dbReference type="Gene3D" id="3.40.50.2300">
    <property type="match status" value="1"/>
</dbReference>
<dbReference type="PANTHER" id="PTHR48111:SF37">
    <property type="entry name" value="RESPONSE REGULATOR PROTEIN CARR"/>
    <property type="match status" value="1"/>
</dbReference>
<dbReference type="Gene3D" id="1.10.10.10">
    <property type="entry name" value="Winged helix-like DNA-binding domain superfamily/Winged helix DNA-binding domain"/>
    <property type="match status" value="1"/>
</dbReference>
<evidence type="ECO:0000259" key="4">
    <source>
        <dbReference type="PROSITE" id="PS50110"/>
    </source>
</evidence>
<dbReference type="CDD" id="cd00383">
    <property type="entry name" value="trans_reg_C"/>
    <property type="match status" value="1"/>
</dbReference>
<evidence type="ECO:0000256" key="2">
    <source>
        <dbReference type="PROSITE-ProRule" id="PRU00169"/>
    </source>
</evidence>
<feature type="modified residue" description="4-aspartylphosphate" evidence="2">
    <location>
        <position position="45"/>
    </location>
</feature>
<dbReference type="SUPFAM" id="SSF52172">
    <property type="entry name" value="CheY-like"/>
    <property type="match status" value="1"/>
</dbReference>
<evidence type="ECO:0000256" key="3">
    <source>
        <dbReference type="PROSITE-ProRule" id="PRU01091"/>
    </source>
</evidence>
<dbReference type="PROSITE" id="PS50110">
    <property type="entry name" value="RESPONSE_REGULATORY"/>
    <property type="match status" value="1"/>
</dbReference>
<evidence type="ECO:0000313" key="6">
    <source>
        <dbReference type="EMBL" id="GAA4629659.1"/>
    </source>
</evidence>
<dbReference type="InterPro" id="IPR036388">
    <property type="entry name" value="WH-like_DNA-bd_sf"/>
</dbReference>
<dbReference type="PROSITE" id="PS51755">
    <property type="entry name" value="OMPR_PHOB"/>
    <property type="match status" value="1"/>
</dbReference>
<dbReference type="InterPro" id="IPR001789">
    <property type="entry name" value="Sig_transdc_resp-reg_receiver"/>
</dbReference>
<feature type="domain" description="OmpR/PhoB-type" evidence="5">
    <location>
        <begin position="116"/>
        <end position="213"/>
    </location>
</feature>
<feature type="domain" description="Response regulatory" evidence="4">
    <location>
        <begin position="1"/>
        <end position="110"/>
    </location>
</feature>
<dbReference type="Proteomes" id="UP001501442">
    <property type="component" value="Unassembled WGS sequence"/>
</dbReference>
<evidence type="ECO:0000313" key="7">
    <source>
        <dbReference type="Proteomes" id="UP001501442"/>
    </source>
</evidence>
<comment type="caution">
    <text evidence="6">The sequence shown here is derived from an EMBL/GenBank/DDBJ whole genome shotgun (WGS) entry which is preliminary data.</text>
</comment>
<dbReference type="InterPro" id="IPR039420">
    <property type="entry name" value="WalR-like"/>
</dbReference>
<evidence type="ECO:0000259" key="5">
    <source>
        <dbReference type="PROSITE" id="PS51755"/>
    </source>
</evidence>
<dbReference type="Pfam" id="PF00486">
    <property type="entry name" value="Trans_reg_C"/>
    <property type="match status" value="1"/>
</dbReference>
<dbReference type="PANTHER" id="PTHR48111">
    <property type="entry name" value="REGULATOR OF RPOS"/>
    <property type="match status" value="1"/>
</dbReference>
<protein>
    <submittedName>
        <fullName evidence="6">Response regulator transcription factor</fullName>
    </submittedName>
</protein>
<sequence>MEDDHGVRDVLARGLREEGFRVTTAVDGASALRTIEGGADAVVLDVGLPDSDGRDVCQAMRARGLDVPVLFLTAYDGVTNRLSGFSAGGDDYLVKPFHIAELVARLRAVLRRAGGDTSLRTADLRLDPATHDLSLAGRSIALSPTEFRILGCLMAAAGAVVPRRALLRAGWPEGAIVTPNTLDQYVAKLRRKLRELGSERRIGTVRGVGYRLQ</sequence>
<accession>A0ABP8UIB7</accession>
<proteinExistence type="predicted"/>
<dbReference type="EMBL" id="BAABHK010000007">
    <property type="protein sequence ID" value="GAA4629659.1"/>
    <property type="molecule type" value="Genomic_DNA"/>
</dbReference>
<evidence type="ECO:0000256" key="1">
    <source>
        <dbReference type="ARBA" id="ARBA00023125"/>
    </source>
</evidence>
<dbReference type="Gene3D" id="6.10.250.690">
    <property type="match status" value="1"/>
</dbReference>
<organism evidence="6 7">
    <name type="scientific">Actinoallomurus vinaceus</name>
    <dbReference type="NCBI Taxonomy" id="1080074"/>
    <lineage>
        <taxon>Bacteria</taxon>
        <taxon>Bacillati</taxon>
        <taxon>Actinomycetota</taxon>
        <taxon>Actinomycetes</taxon>
        <taxon>Streptosporangiales</taxon>
        <taxon>Thermomonosporaceae</taxon>
        <taxon>Actinoallomurus</taxon>
    </lineage>
</organism>
<keyword evidence="2" id="KW-0597">Phosphoprotein</keyword>
<dbReference type="InterPro" id="IPR001867">
    <property type="entry name" value="OmpR/PhoB-type_DNA-bd"/>
</dbReference>
<gene>
    <name evidence="6" type="ORF">GCM10023196_051890</name>
</gene>
<keyword evidence="7" id="KW-1185">Reference proteome</keyword>
<reference evidence="7" key="1">
    <citation type="journal article" date="2019" name="Int. J. Syst. Evol. Microbiol.">
        <title>The Global Catalogue of Microorganisms (GCM) 10K type strain sequencing project: providing services to taxonomists for standard genome sequencing and annotation.</title>
        <authorList>
            <consortium name="The Broad Institute Genomics Platform"/>
            <consortium name="The Broad Institute Genome Sequencing Center for Infectious Disease"/>
            <person name="Wu L."/>
            <person name="Ma J."/>
        </authorList>
    </citation>
    <scope>NUCLEOTIDE SEQUENCE [LARGE SCALE GENOMIC DNA]</scope>
    <source>
        <strain evidence="7">JCM 17939</strain>
    </source>
</reference>